<feature type="non-terminal residue" evidence="1">
    <location>
        <position position="98"/>
    </location>
</feature>
<keyword evidence="2" id="KW-1185">Reference proteome</keyword>
<feature type="non-terminal residue" evidence="1">
    <location>
        <position position="1"/>
    </location>
</feature>
<name>A0ACA9SUB4_9GLOM</name>
<dbReference type="EMBL" id="CAJVQC010163132">
    <property type="protein sequence ID" value="CAG8848956.1"/>
    <property type="molecule type" value="Genomic_DNA"/>
</dbReference>
<proteinExistence type="predicted"/>
<comment type="caution">
    <text evidence="1">The sequence shown here is derived from an EMBL/GenBank/DDBJ whole genome shotgun (WGS) entry which is preliminary data.</text>
</comment>
<organism evidence="1 2">
    <name type="scientific">Racocetra persica</name>
    <dbReference type="NCBI Taxonomy" id="160502"/>
    <lineage>
        <taxon>Eukaryota</taxon>
        <taxon>Fungi</taxon>
        <taxon>Fungi incertae sedis</taxon>
        <taxon>Mucoromycota</taxon>
        <taxon>Glomeromycotina</taxon>
        <taxon>Glomeromycetes</taxon>
        <taxon>Diversisporales</taxon>
        <taxon>Gigasporaceae</taxon>
        <taxon>Racocetra</taxon>
    </lineage>
</organism>
<evidence type="ECO:0000313" key="2">
    <source>
        <dbReference type="Proteomes" id="UP000789920"/>
    </source>
</evidence>
<sequence length="98" mass="11419">LSNDLVDEGYMDNDESMNIEEMDRYITDPGFENGSTSIRTLRERALKSRINDITEPLIMELDQMQRTNSFEYLLVSELRSMRNVMTGFDNKLNEMAAQ</sequence>
<accession>A0ACA9SUB4</accession>
<gene>
    <name evidence="1" type="ORF">RPERSI_LOCUS35377</name>
</gene>
<reference evidence="1" key="1">
    <citation type="submission" date="2021-06" db="EMBL/GenBank/DDBJ databases">
        <authorList>
            <person name="Kallberg Y."/>
            <person name="Tangrot J."/>
            <person name="Rosling A."/>
        </authorList>
    </citation>
    <scope>NUCLEOTIDE SEQUENCE</scope>
    <source>
        <strain evidence="1">MA461A</strain>
    </source>
</reference>
<dbReference type="Proteomes" id="UP000789920">
    <property type="component" value="Unassembled WGS sequence"/>
</dbReference>
<protein>
    <submittedName>
        <fullName evidence="1">32516_t:CDS:1</fullName>
    </submittedName>
</protein>
<evidence type="ECO:0000313" key="1">
    <source>
        <dbReference type="EMBL" id="CAG8848956.1"/>
    </source>
</evidence>